<dbReference type="AlphaFoldDB" id="A0A2C9VXN6"/>
<proteinExistence type="predicted"/>
<feature type="transmembrane region" description="Helical" evidence="1">
    <location>
        <begin position="33"/>
        <end position="54"/>
    </location>
</feature>
<protein>
    <submittedName>
        <fullName evidence="2">Uncharacterized protein</fullName>
    </submittedName>
</protein>
<gene>
    <name evidence="2" type="ORF">MANES_05G145500</name>
</gene>
<reference evidence="2" key="1">
    <citation type="submission" date="2016-02" db="EMBL/GenBank/DDBJ databases">
        <title>WGS assembly of Manihot esculenta.</title>
        <authorList>
            <person name="Bredeson J.V."/>
            <person name="Prochnik S.E."/>
            <person name="Lyons J.B."/>
            <person name="Schmutz J."/>
            <person name="Grimwood J."/>
            <person name="Vrebalov J."/>
            <person name="Bart R.S."/>
            <person name="Amuge T."/>
            <person name="Ferguson M.E."/>
            <person name="Green R."/>
            <person name="Putnam N."/>
            <person name="Stites J."/>
            <person name="Rounsley S."/>
            <person name="Rokhsar D.S."/>
        </authorList>
    </citation>
    <scope>NUCLEOTIDE SEQUENCE [LARGE SCALE GENOMIC DNA]</scope>
    <source>
        <tissue evidence="2">Leaf</tissue>
    </source>
</reference>
<accession>A0A2C9VXN6</accession>
<keyword evidence="1" id="KW-1133">Transmembrane helix</keyword>
<name>A0A2C9VXN6_MANES</name>
<keyword evidence="1" id="KW-0812">Transmembrane</keyword>
<organism evidence="2">
    <name type="scientific">Manihot esculenta</name>
    <name type="common">Cassava</name>
    <name type="synonym">Jatropha manihot</name>
    <dbReference type="NCBI Taxonomy" id="3983"/>
    <lineage>
        <taxon>Eukaryota</taxon>
        <taxon>Viridiplantae</taxon>
        <taxon>Streptophyta</taxon>
        <taxon>Embryophyta</taxon>
        <taxon>Tracheophyta</taxon>
        <taxon>Spermatophyta</taxon>
        <taxon>Magnoliopsida</taxon>
        <taxon>eudicotyledons</taxon>
        <taxon>Gunneridae</taxon>
        <taxon>Pentapetalae</taxon>
        <taxon>rosids</taxon>
        <taxon>fabids</taxon>
        <taxon>Malpighiales</taxon>
        <taxon>Euphorbiaceae</taxon>
        <taxon>Crotonoideae</taxon>
        <taxon>Manihoteae</taxon>
        <taxon>Manihot</taxon>
    </lineage>
</organism>
<dbReference type="EMBL" id="CM004391">
    <property type="protein sequence ID" value="OAY50552.1"/>
    <property type="molecule type" value="Genomic_DNA"/>
</dbReference>
<sequence length="67" mass="7824">MSGLLQLFAADNAPKDLFYQDNDFCLLKCFRSLKLFCTIIFTLYFHFLGPLNVWSIRRIIFSVVSIV</sequence>
<evidence type="ECO:0000313" key="2">
    <source>
        <dbReference type="EMBL" id="OAY50552.1"/>
    </source>
</evidence>
<keyword evidence="1" id="KW-0472">Membrane</keyword>
<evidence type="ECO:0000256" key="1">
    <source>
        <dbReference type="SAM" id="Phobius"/>
    </source>
</evidence>